<evidence type="ECO:0000313" key="1">
    <source>
        <dbReference type="EMBL" id="KAF8871141.1"/>
    </source>
</evidence>
<protein>
    <submittedName>
        <fullName evidence="1">Uncharacterized protein</fullName>
    </submittedName>
</protein>
<sequence length="98" mass="10555">MSDTAKVCAIREYITKVDKGDIPGANIFVAQNFSYNHTASGGAAAYSAGKTLTKDQVNEVQAALQNNFKAIKTEIESITENGGKVQVRAKTTFELKVK</sequence>
<accession>A0A9P5N807</accession>
<dbReference type="Proteomes" id="UP000724874">
    <property type="component" value="Unassembled WGS sequence"/>
</dbReference>
<comment type="caution">
    <text evidence="1">The sequence shown here is derived from an EMBL/GenBank/DDBJ whole genome shotgun (WGS) entry which is preliminary data.</text>
</comment>
<name>A0A9P5N807_GYMJU</name>
<evidence type="ECO:0000313" key="2">
    <source>
        <dbReference type="Proteomes" id="UP000724874"/>
    </source>
</evidence>
<dbReference type="AlphaFoldDB" id="A0A9P5N807"/>
<dbReference type="EMBL" id="JADNYJ010000321">
    <property type="protein sequence ID" value="KAF8871141.1"/>
    <property type="molecule type" value="Genomic_DNA"/>
</dbReference>
<organism evidence="1 2">
    <name type="scientific">Gymnopilus junonius</name>
    <name type="common">Spectacular rustgill mushroom</name>
    <name type="synonym">Gymnopilus spectabilis subsp. junonius</name>
    <dbReference type="NCBI Taxonomy" id="109634"/>
    <lineage>
        <taxon>Eukaryota</taxon>
        <taxon>Fungi</taxon>
        <taxon>Dikarya</taxon>
        <taxon>Basidiomycota</taxon>
        <taxon>Agaricomycotina</taxon>
        <taxon>Agaricomycetes</taxon>
        <taxon>Agaricomycetidae</taxon>
        <taxon>Agaricales</taxon>
        <taxon>Agaricineae</taxon>
        <taxon>Hymenogastraceae</taxon>
        <taxon>Gymnopilus</taxon>
    </lineage>
</organism>
<gene>
    <name evidence="1" type="ORF">CPB84DRAFT_1692538</name>
</gene>
<proteinExistence type="predicted"/>
<dbReference type="Gene3D" id="3.10.450.50">
    <property type="match status" value="1"/>
</dbReference>
<keyword evidence="2" id="KW-1185">Reference proteome</keyword>
<reference evidence="1" key="1">
    <citation type="submission" date="2020-11" db="EMBL/GenBank/DDBJ databases">
        <authorList>
            <consortium name="DOE Joint Genome Institute"/>
            <person name="Ahrendt S."/>
            <person name="Riley R."/>
            <person name="Andreopoulos W."/>
            <person name="LaButti K."/>
            <person name="Pangilinan J."/>
            <person name="Ruiz-duenas F.J."/>
            <person name="Barrasa J.M."/>
            <person name="Sanchez-Garcia M."/>
            <person name="Camarero S."/>
            <person name="Miyauchi S."/>
            <person name="Serrano A."/>
            <person name="Linde D."/>
            <person name="Babiker R."/>
            <person name="Drula E."/>
            <person name="Ayuso-Fernandez I."/>
            <person name="Pacheco R."/>
            <person name="Padilla G."/>
            <person name="Ferreira P."/>
            <person name="Barriuso J."/>
            <person name="Kellner H."/>
            <person name="Castanera R."/>
            <person name="Alfaro M."/>
            <person name="Ramirez L."/>
            <person name="Pisabarro A.G."/>
            <person name="Kuo A."/>
            <person name="Tritt A."/>
            <person name="Lipzen A."/>
            <person name="He G."/>
            <person name="Yan M."/>
            <person name="Ng V."/>
            <person name="Cullen D."/>
            <person name="Martin F."/>
            <person name="Rosso M.-N."/>
            <person name="Henrissat B."/>
            <person name="Hibbett D."/>
            <person name="Martinez A.T."/>
            <person name="Grigoriev I.V."/>
        </authorList>
    </citation>
    <scope>NUCLEOTIDE SEQUENCE</scope>
    <source>
        <strain evidence="1">AH 44721</strain>
    </source>
</reference>
<dbReference type="OrthoDB" id="3017040at2759"/>